<gene>
    <name evidence="3" type="ORF">E5347_12795</name>
</gene>
<accession>A0A4S2DK73</accession>
<organism evidence="3 4">
    <name type="scientific">Clostridium sartagoforme</name>
    <dbReference type="NCBI Taxonomy" id="84031"/>
    <lineage>
        <taxon>Bacteria</taxon>
        <taxon>Bacillati</taxon>
        <taxon>Bacillota</taxon>
        <taxon>Clostridia</taxon>
        <taxon>Eubacteriales</taxon>
        <taxon>Clostridiaceae</taxon>
        <taxon>Clostridium</taxon>
    </lineage>
</organism>
<proteinExistence type="predicted"/>
<keyword evidence="1" id="KW-0812">Transmembrane</keyword>
<feature type="transmembrane region" description="Helical" evidence="1">
    <location>
        <begin position="12"/>
        <end position="35"/>
    </location>
</feature>
<evidence type="ECO:0000313" key="4">
    <source>
        <dbReference type="Proteomes" id="UP000306888"/>
    </source>
</evidence>
<evidence type="ECO:0000259" key="2">
    <source>
        <dbReference type="Pfam" id="PF13349"/>
    </source>
</evidence>
<evidence type="ECO:0000256" key="1">
    <source>
        <dbReference type="SAM" id="Phobius"/>
    </source>
</evidence>
<evidence type="ECO:0000313" key="3">
    <source>
        <dbReference type="EMBL" id="TGY41354.1"/>
    </source>
</evidence>
<dbReference type="AlphaFoldDB" id="A0A4S2DK73"/>
<dbReference type="Pfam" id="PF13349">
    <property type="entry name" value="DUF4097"/>
    <property type="match status" value="1"/>
</dbReference>
<name>A0A4S2DK73_9CLOT</name>
<keyword evidence="1" id="KW-0472">Membrane</keyword>
<reference evidence="3 4" key="1">
    <citation type="submission" date="2019-04" db="EMBL/GenBank/DDBJ databases">
        <title>Microbes associate with the intestines of laboratory mice.</title>
        <authorList>
            <person name="Navarre W."/>
            <person name="Wong E."/>
            <person name="Huang K."/>
            <person name="Tropini C."/>
            <person name="Ng K."/>
            <person name="Yu B."/>
        </authorList>
    </citation>
    <scope>NUCLEOTIDE SEQUENCE [LARGE SCALE GENOMIC DNA]</scope>
    <source>
        <strain evidence="3 4">NM50_B9-20</strain>
    </source>
</reference>
<dbReference type="InterPro" id="IPR025164">
    <property type="entry name" value="Toastrack_DUF4097"/>
</dbReference>
<dbReference type="OrthoDB" id="2066445at2"/>
<dbReference type="RefSeq" id="WP_136007620.1">
    <property type="nucleotide sequence ID" value="NZ_SRYR01000008.1"/>
</dbReference>
<dbReference type="EMBL" id="SRYR01000008">
    <property type="protein sequence ID" value="TGY41354.1"/>
    <property type="molecule type" value="Genomic_DNA"/>
</dbReference>
<keyword evidence="4" id="KW-1185">Reference proteome</keyword>
<dbReference type="Proteomes" id="UP000306888">
    <property type="component" value="Unassembled WGS sequence"/>
</dbReference>
<sequence length="332" mass="36539">MENKKIISSKMKIFMAFLLLSSIICFTTAFIQLYYSDFKVDNYFNISQYYNNALYWSKDFNDLSGDEVYSKSIDLKDIDNTNIDFNNYPTVVQTYPGDNLSISIYSKHNPSSAQNKQIELLSNSVDNKTLVVTPSQNISSINEYRNNISFLIKVPYSYSNNININTSNGNIELSNLILKNLNIKTTNSDVSINNLTSEATNISTTNGSIVTNGLNAKNLILNTTDGSISSTDNFTNGTISTINGSIYTLISSNPSNLNINSTSGSINLSIHKDSNLTLSYSTINGSLYIESYEDDSDYLNTANTMKFGNGNGKVNVKTVNGDLNLSEGAISG</sequence>
<feature type="domain" description="DUF4097" evidence="2">
    <location>
        <begin position="82"/>
        <end position="325"/>
    </location>
</feature>
<keyword evidence="1" id="KW-1133">Transmembrane helix</keyword>
<comment type="caution">
    <text evidence="3">The sequence shown here is derived from an EMBL/GenBank/DDBJ whole genome shotgun (WGS) entry which is preliminary data.</text>
</comment>
<protein>
    <recommendedName>
        <fullName evidence="2">DUF4097 domain-containing protein</fullName>
    </recommendedName>
</protein>